<protein>
    <recommendedName>
        <fullName evidence="2">Amidohydrolase-related domain-containing protein</fullName>
    </recommendedName>
</protein>
<keyword evidence="1" id="KW-0732">Signal</keyword>
<dbReference type="Proteomes" id="UP000016935">
    <property type="component" value="Unassembled WGS sequence"/>
</dbReference>
<feature type="chain" id="PRO_5004343294" description="Amidohydrolase-related domain-containing protein" evidence="1">
    <location>
        <begin position="30"/>
        <end position="343"/>
    </location>
</feature>
<sequence>MARFFSLQVRKTVLPLLLLLLLLAQHAAPQATHHAPETKASSQAPQATCAAPQTNTTTWFLSRVPADAWDSHMHIIDAIRFPLSASATYTIGVHSLWSGLAFETSIAMTGLVIVQPSVYGTDNTLLLQVLGALGPSSARGVVQVPVNVSRAELRAWHRVGVRGVRLNLQSTTETLDAAALALRVKAYAEIVRPLRWVLQIYTGMERLREIEDTLLGLNVTLCFDHFAGPALPALAPGEQDQFDVYSVPGFASLVRLLQQGRTYVKFSAAYRVDGQGVALESVAREMLRLRSDRMVFGTDWPHTRFEEYNVGPFVQRCLEWAEEFDCVEELFSSNARRLWDVQE</sequence>
<reference evidence="3 4" key="2">
    <citation type="journal article" date="2013" name="PLoS Genet.">
        <title>Comparative genome structure, secondary metabolite, and effector coding capacity across Cochliobolus pathogens.</title>
        <authorList>
            <person name="Condon B.J."/>
            <person name="Leng Y."/>
            <person name="Wu D."/>
            <person name="Bushley K.E."/>
            <person name="Ohm R.A."/>
            <person name="Otillar R."/>
            <person name="Martin J."/>
            <person name="Schackwitz W."/>
            <person name="Grimwood J."/>
            <person name="MohdZainudin N."/>
            <person name="Xue C."/>
            <person name="Wang R."/>
            <person name="Manning V.A."/>
            <person name="Dhillon B."/>
            <person name="Tu Z.J."/>
            <person name="Steffenson B.J."/>
            <person name="Salamov A."/>
            <person name="Sun H."/>
            <person name="Lowry S."/>
            <person name="LaButti K."/>
            <person name="Han J."/>
            <person name="Copeland A."/>
            <person name="Lindquist E."/>
            <person name="Barry K."/>
            <person name="Schmutz J."/>
            <person name="Baker S.E."/>
            <person name="Ciuffetti L.M."/>
            <person name="Grigoriev I.V."/>
            <person name="Zhong S."/>
            <person name="Turgeon B.G."/>
        </authorList>
    </citation>
    <scope>NUCLEOTIDE SEQUENCE [LARGE SCALE GENOMIC DNA]</scope>
    <source>
        <strain evidence="4">28A</strain>
    </source>
</reference>
<dbReference type="InterPro" id="IPR052358">
    <property type="entry name" value="Aro_Compnd_Degr_Hydrolases"/>
</dbReference>
<dbReference type="HOGENOM" id="CLU_064039_0_0_1"/>
<dbReference type="EMBL" id="KB908537">
    <property type="protein sequence ID" value="EOA88444.1"/>
    <property type="molecule type" value="Genomic_DNA"/>
</dbReference>
<dbReference type="RefSeq" id="XP_008023862.1">
    <property type="nucleotide sequence ID" value="XM_008025671.1"/>
</dbReference>
<dbReference type="PANTHER" id="PTHR35563:SF2">
    <property type="entry name" value="BARREL METAL-DEPENDENT HYDROLASE, PUTATIVE (AFU_ORTHOLOGUE AFUA_1G16240)-RELATED"/>
    <property type="match status" value="1"/>
</dbReference>
<accession>R0KGP2</accession>
<evidence type="ECO:0000313" key="3">
    <source>
        <dbReference type="EMBL" id="EOA88444.1"/>
    </source>
</evidence>
<dbReference type="InterPro" id="IPR032466">
    <property type="entry name" value="Metal_Hydrolase"/>
</dbReference>
<evidence type="ECO:0000313" key="4">
    <source>
        <dbReference type="Proteomes" id="UP000016935"/>
    </source>
</evidence>
<organism evidence="3 4">
    <name type="scientific">Exserohilum turcicum (strain 28A)</name>
    <name type="common">Northern leaf blight fungus</name>
    <name type="synonym">Setosphaeria turcica</name>
    <dbReference type="NCBI Taxonomy" id="671987"/>
    <lineage>
        <taxon>Eukaryota</taxon>
        <taxon>Fungi</taxon>
        <taxon>Dikarya</taxon>
        <taxon>Ascomycota</taxon>
        <taxon>Pezizomycotina</taxon>
        <taxon>Dothideomycetes</taxon>
        <taxon>Pleosporomycetidae</taxon>
        <taxon>Pleosporales</taxon>
        <taxon>Pleosporineae</taxon>
        <taxon>Pleosporaceae</taxon>
        <taxon>Exserohilum</taxon>
    </lineage>
</organism>
<dbReference type="GeneID" id="19395237"/>
<dbReference type="eggNOG" id="ENOG502S92K">
    <property type="taxonomic scope" value="Eukaryota"/>
</dbReference>
<name>R0KGP2_EXST2</name>
<feature type="domain" description="Amidohydrolase-related" evidence="2">
    <location>
        <begin position="70"/>
        <end position="340"/>
    </location>
</feature>
<gene>
    <name evidence="3" type="ORF">SETTUDRAFT_107540</name>
</gene>
<dbReference type="Gene3D" id="3.20.20.140">
    <property type="entry name" value="Metal-dependent hydrolases"/>
    <property type="match status" value="1"/>
</dbReference>
<reference evidence="3 4" key="1">
    <citation type="journal article" date="2012" name="PLoS Pathog.">
        <title>Diverse lifestyles and strategies of plant pathogenesis encoded in the genomes of eighteen Dothideomycetes fungi.</title>
        <authorList>
            <person name="Ohm R.A."/>
            <person name="Feau N."/>
            <person name="Henrissat B."/>
            <person name="Schoch C.L."/>
            <person name="Horwitz B.A."/>
            <person name="Barry K.W."/>
            <person name="Condon B.J."/>
            <person name="Copeland A.C."/>
            <person name="Dhillon B."/>
            <person name="Glaser F."/>
            <person name="Hesse C.N."/>
            <person name="Kosti I."/>
            <person name="LaButti K."/>
            <person name="Lindquist E.A."/>
            <person name="Lucas S."/>
            <person name="Salamov A.A."/>
            <person name="Bradshaw R.E."/>
            <person name="Ciuffetti L."/>
            <person name="Hamelin R.C."/>
            <person name="Kema G.H.J."/>
            <person name="Lawrence C."/>
            <person name="Scott J.A."/>
            <person name="Spatafora J.W."/>
            <person name="Turgeon B.G."/>
            <person name="de Wit P.J.G.M."/>
            <person name="Zhong S."/>
            <person name="Goodwin S.B."/>
            <person name="Grigoriev I.V."/>
        </authorList>
    </citation>
    <scope>NUCLEOTIDE SEQUENCE [LARGE SCALE GENOMIC DNA]</scope>
    <source>
        <strain evidence="4">28A</strain>
    </source>
</reference>
<dbReference type="PANTHER" id="PTHR35563">
    <property type="entry name" value="BARREL METAL-DEPENDENT HYDROLASE, PUTATIVE (AFU_ORTHOLOGUE AFUA_1G16240)-RELATED"/>
    <property type="match status" value="1"/>
</dbReference>
<proteinExistence type="predicted"/>
<keyword evidence="4" id="KW-1185">Reference proteome</keyword>
<dbReference type="InterPro" id="IPR006680">
    <property type="entry name" value="Amidohydro-rel"/>
</dbReference>
<dbReference type="SUPFAM" id="SSF51556">
    <property type="entry name" value="Metallo-dependent hydrolases"/>
    <property type="match status" value="1"/>
</dbReference>
<dbReference type="AlphaFoldDB" id="R0KGP2"/>
<dbReference type="GO" id="GO:0016787">
    <property type="term" value="F:hydrolase activity"/>
    <property type="evidence" value="ECO:0007669"/>
    <property type="project" value="InterPro"/>
</dbReference>
<evidence type="ECO:0000256" key="1">
    <source>
        <dbReference type="SAM" id="SignalP"/>
    </source>
</evidence>
<evidence type="ECO:0000259" key="2">
    <source>
        <dbReference type="Pfam" id="PF04909"/>
    </source>
</evidence>
<feature type="signal peptide" evidence="1">
    <location>
        <begin position="1"/>
        <end position="29"/>
    </location>
</feature>
<dbReference type="OrthoDB" id="2135488at2759"/>
<dbReference type="Pfam" id="PF04909">
    <property type="entry name" value="Amidohydro_2"/>
    <property type="match status" value="1"/>
</dbReference>